<dbReference type="CDD" id="cd10317">
    <property type="entry name" value="RGL4_C"/>
    <property type="match status" value="1"/>
</dbReference>
<dbReference type="AlphaFoldDB" id="A0A5C7HSI7"/>
<evidence type="ECO:0000313" key="12">
    <source>
        <dbReference type="Proteomes" id="UP000323000"/>
    </source>
</evidence>
<dbReference type="GO" id="GO:0030246">
    <property type="term" value="F:carbohydrate binding"/>
    <property type="evidence" value="ECO:0007669"/>
    <property type="project" value="InterPro"/>
</dbReference>
<dbReference type="InterPro" id="IPR013784">
    <property type="entry name" value="Carb-bd-like_fold"/>
</dbReference>
<evidence type="ECO:0000259" key="9">
    <source>
        <dbReference type="Pfam" id="PF14683"/>
    </source>
</evidence>
<dbReference type="InterPro" id="IPR051850">
    <property type="entry name" value="Polysacch_Lyase_4"/>
</dbReference>
<dbReference type="Pfam" id="PF14686">
    <property type="entry name" value="fn3_3"/>
    <property type="match status" value="1"/>
</dbReference>
<sequence length="718" mass="82047">MFCRSKMEKLRLNPNRVSSLGLIAVVFVLLFFIGASSEKTPVRKFLRSTNHRELINKSLRVQLLAKDNQREVTMDNGIVQVTLSSPDGFVTGIKYNGIDNVLETKNAEDNRGYWDVVWYEPGKGGDINIDKLTCTDFRVITSDEEQLEISFTRKWNISLRGSKAPLNVDKRFILRRGSSGFHYYAILEREKGWPDVDMDQTRIVFKLQQKMFHFMAITDSRQRIMPSPKDRATGQPLAYPEAVLLTDPINEELRGEVDDKYQYSLENKDNKVHGWITTDDTPVGFWMISPSDEFRSGGPKKQDLTSHVGPTVLNMFTSTHYGGKEINTEFRNGEAWKKVLGPSLVYLNSASSKNKTLSLWTDAKTQMHREVQQWPYNFINSEDFPKQDQRGSVFGQLKVNDRFISARWMEADSAYVGLAAPGDAGSFQIETKGYQFWTKTTKKGYFVIKNVRAGNYSLYAWIPGFIGNYQYQYNITVTPGSKINLKVIVYEPPRNGPTLWEIGIPDRSAAEFFIPDPYPTLMNQLYNNHPDNLTLIKFSYYYFTGLGNMDCGNDMQIYIAIRILNTPLALVIILETGSLLMLPGNFFFFFFFVISYWNIGNKTYEGTTWQIIFELESWKRGNYKLQLALASANGAEIQVRFNDADRADRALFSTGLIGKDNAIARHGIHGLYKLYTIDVPSSHLQRGNNILYLTQSRSIGPFQGVMYDYIRLEGPTGN</sequence>
<dbReference type="SUPFAM" id="SSF74650">
    <property type="entry name" value="Galactose mutarotase-like"/>
    <property type="match status" value="1"/>
</dbReference>
<dbReference type="InterPro" id="IPR008979">
    <property type="entry name" value="Galactose-bd-like_sf"/>
</dbReference>
<dbReference type="SUPFAM" id="SSF49785">
    <property type="entry name" value="Galactose-binding domain-like"/>
    <property type="match status" value="1"/>
</dbReference>
<dbReference type="InterPro" id="IPR029413">
    <property type="entry name" value="RG-lyase_II"/>
</dbReference>
<dbReference type="InterPro" id="IPR029411">
    <property type="entry name" value="RG-lyase_III"/>
</dbReference>
<keyword evidence="8" id="KW-0812">Transmembrane</keyword>
<evidence type="ECO:0000256" key="7">
    <source>
        <dbReference type="ARBA" id="ARBA00023239"/>
    </source>
</evidence>
<dbReference type="GO" id="GO:0005576">
    <property type="term" value="C:extracellular region"/>
    <property type="evidence" value="ECO:0007669"/>
    <property type="project" value="UniProtKB-SubCell"/>
</dbReference>
<dbReference type="Pfam" id="PF06045">
    <property type="entry name" value="Rhamnogal_lyase"/>
    <property type="match status" value="1"/>
</dbReference>
<organism evidence="11 12">
    <name type="scientific">Acer yangbiense</name>
    <dbReference type="NCBI Taxonomy" id="1000413"/>
    <lineage>
        <taxon>Eukaryota</taxon>
        <taxon>Viridiplantae</taxon>
        <taxon>Streptophyta</taxon>
        <taxon>Embryophyta</taxon>
        <taxon>Tracheophyta</taxon>
        <taxon>Spermatophyta</taxon>
        <taxon>Magnoliopsida</taxon>
        <taxon>eudicotyledons</taxon>
        <taxon>Gunneridae</taxon>
        <taxon>Pentapetalae</taxon>
        <taxon>rosids</taxon>
        <taxon>malvids</taxon>
        <taxon>Sapindales</taxon>
        <taxon>Sapindaceae</taxon>
        <taxon>Hippocastanoideae</taxon>
        <taxon>Acereae</taxon>
        <taxon>Acer</taxon>
    </lineage>
</organism>
<dbReference type="GO" id="GO:0102210">
    <property type="term" value="F:rhamnogalacturonan endolyase activity"/>
    <property type="evidence" value="ECO:0007669"/>
    <property type="project" value="UniProtKB-EC"/>
</dbReference>
<keyword evidence="7" id="KW-0456">Lyase</keyword>
<dbReference type="Proteomes" id="UP000323000">
    <property type="component" value="Chromosome 6"/>
</dbReference>
<protein>
    <recommendedName>
        <fullName evidence="4">rhamnogalacturonan endolyase</fullName>
        <ecNumber evidence="4">4.2.2.23</ecNumber>
    </recommendedName>
</protein>
<evidence type="ECO:0000256" key="4">
    <source>
        <dbReference type="ARBA" id="ARBA00012437"/>
    </source>
</evidence>
<keyword evidence="8" id="KW-1133">Transmembrane helix</keyword>
<evidence type="ECO:0000256" key="8">
    <source>
        <dbReference type="SAM" id="Phobius"/>
    </source>
</evidence>
<evidence type="ECO:0000313" key="11">
    <source>
        <dbReference type="EMBL" id="TXG60053.1"/>
    </source>
</evidence>
<dbReference type="SUPFAM" id="SSF49452">
    <property type="entry name" value="Starch-binding domain-like"/>
    <property type="match status" value="1"/>
</dbReference>
<comment type="catalytic activity">
    <reaction evidence="1">
        <text>Endotype eliminative cleavage of L-alpha-rhamnopyranosyl-(1-&gt;4)-alpha-D-galactopyranosyluronic acid bonds of rhamnogalacturonan I domains in ramified hairy regions of pectin leaving L-rhamnopyranose at the reducing end and 4-deoxy-4,5-unsaturated D-galactopyranosyluronic acid at the non-reducing end.</text>
        <dbReference type="EC" id="4.2.2.23"/>
    </reaction>
</comment>
<dbReference type="InterPro" id="IPR014718">
    <property type="entry name" value="GH-type_carb-bd"/>
</dbReference>
<keyword evidence="5" id="KW-0964">Secreted</keyword>
<dbReference type="Gene3D" id="2.70.98.10">
    <property type="match status" value="1"/>
</dbReference>
<dbReference type="Pfam" id="PF14683">
    <property type="entry name" value="CBM-like"/>
    <property type="match status" value="1"/>
</dbReference>
<dbReference type="FunFam" id="2.60.40.1120:FF:000033">
    <property type="entry name" value="Rhamnogalacturonate lyase B"/>
    <property type="match status" value="1"/>
</dbReference>
<dbReference type="CDD" id="cd10316">
    <property type="entry name" value="RGL4_M"/>
    <property type="match status" value="1"/>
</dbReference>
<dbReference type="CDD" id="cd10320">
    <property type="entry name" value="RGL4_N"/>
    <property type="match status" value="1"/>
</dbReference>
<dbReference type="PANTHER" id="PTHR32018">
    <property type="entry name" value="RHAMNOGALACTURONATE LYASE FAMILY PROTEIN"/>
    <property type="match status" value="1"/>
</dbReference>
<keyword evidence="6" id="KW-0732">Signal</keyword>
<evidence type="ECO:0000256" key="1">
    <source>
        <dbReference type="ARBA" id="ARBA00001324"/>
    </source>
</evidence>
<keyword evidence="12" id="KW-1185">Reference proteome</keyword>
<feature type="domain" description="Rhamnogalacturonan lyase" evidence="10">
    <location>
        <begin position="412"/>
        <end position="485"/>
    </location>
</feature>
<dbReference type="InterPro" id="IPR010325">
    <property type="entry name" value="Rhamnogal_lyase"/>
</dbReference>
<dbReference type="GO" id="GO:0005975">
    <property type="term" value="P:carbohydrate metabolic process"/>
    <property type="evidence" value="ECO:0007669"/>
    <property type="project" value="InterPro"/>
</dbReference>
<gene>
    <name evidence="11" type="ORF">EZV62_014626</name>
</gene>
<comment type="subcellular location">
    <subcellularLocation>
        <location evidence="2">Secreted</location>
    </subcellularLocation>
</comment>
<dbReference type="InterPro" id="IPR011013">
    <property type="entry name" value="Gal_mutarotase_sf_dom"/>
</dbReference>
<dbReference type="EC" id="4.2.2.23" evidence="4"/>
<dbReference type="Gene3D" id="2.60.40.1120">
    <property type="entry name" value="Carboxypeptidase-like, regulatory domain"/>
    <property type="match status" value="1"/>
</dbReference>
<keyword evidence="8" id="KW-0472">Membrane</keyword>
<comment type="similarity">
    <text evidence="3">Belongs to the polysaccharide lyase 4 family.</text>
</comment>
<dbReference type="PANTHER" id="PTHR32018:SF6">
    <property type="entry name" value="RHAMNOGALACTURONAN ENDOLYASE"/>
    <property type="match status" value="1"/>
</dbReference>
<name>A0A5C7HSI7_9ROSI</name>
<dbReference type="EMBL" id="VAHF01000006">
    <property type="protein sequence ID" value="TXG60053.1"/>
    <property type="molecule type" value="Genomic_DNA"/>
</dbReference>
<feature type="transmembrane region" description="Helical" evidence="8">
    <location>
        <begin position="568"/>
        <end position="594"/>
    </location>
</feature>
<proteinExistence type="inferred from homology"/>
<evidence type="ECO:0000256" key="3">
    <source>
        <dbReference type="ARBA" id="ARBA00010418"/>
    </source>
</evidence>
<evidence type="ECO:0000259" key="10">
    <source>
        <dbReference type="Pfam" id="PF14686"/>
    </source>
</evidence>
<dbReference type="Gene3D" id="2.60.120.260">
    <property type="entry name" value="Galactose-binding domain-like"/>
    <property type="match status" value="1"/>
</dbReference>
<evidence type="ECO:0000256" key="5">
    <source>
        <dbReference type="ARBA" id="ARBA00022525"/>
    </source>
</evidence>
<dbReference type="OrthoDB" id="2130367at2759"/>
<reference evidence="12" key="1">
    <citation type="journal article" date="2019" name="Gigascience">
        <title>De novo genome assembly of the endangered Acer yangbiense, a plant species with extremely small populations endemic to Yunnan Province, China.</title>
        <authorList>
            <person name="Yang J."/>
            <person name="Wariss H.M."/>
            <person name="Tao L."/>
            <person name="Zhang R."/>
            <person name="Yun Q."/>
            <person name="Hollingsworth P."/>
            <person name="Dao Z."/>
            <person name="Luo G."/>
            <person name="Guo H."/>
            <person name="Ma Y."/>
            <person name="Sun W."/>
        </authorList>
    </citation>
    <scope>NUCLEOTIDE SEQUENCE [LARGE SCALE GENOMIC DNA]</scope>
    <source>
        <strain evidence="12">cv. Malutang</strain>
    </source>
</reference>
<comment type="caution">
    <text evidence="11">The sequence shown here is derived from an EMBL/GenBank/DDBJ whole genome shotgun (WGS) entry which is preliminary data.</text>
</comment>
<feature type="domain" description="Rhamnogalacturonan lyase" evidence="9">
    <location>
        <begin position="498"/>
        <end position="712"/>
    </location>
</feature>
<evidence type="ECO:0000256" key="6">
    <source>
        <dbReference type="ARBA" id="ARBA00022729"/>
    </source>
</evidence>
<accession>A0A5C7HSI7</accession>
<evidence type="ECO:0000256" key="2">
    <source>
        <dbReference type="ARBA" id="ARBA00004613"/>
    </source>
</evidence>